<comment type="similarity">
    <text evidence="1">Belongs to the CCM1 family.</text>
</comment>
<gene>
    <name evidence="7" type="ORF">BJ684DRAFT_15958</name>
</gene>
<name>A0A4P9Y3Y7_9FUNG</name>
<keyword evidence="8" id="KW-1185">Reference proteome</keyword>
<dbReference type="Pfam" id="PF13041">
    <property type="entry name" value="PPR_2"/>
    <property type="match status" value="1"/>
</dbReference>
<feature type="region of interest" description="Disordered" evidence="6">
    <location>
        <begin position="66"/>
        <end position="103"/>
    </location>
</feature>
<sequence length="836" mass="93678">MAPLRFSVSTWPLFCSLCVPRPTPLLRSPFLFWSPRPGKEMGLVVSILTPSRASYSSFFPKRTVSRTTQTLRRKRRASAPDAPAKSVLSSPSQSDGASEGPASHDISTVLDHLQLTAERIARLYPSSARRLPAPDQLARSLAISSPPTETVSFFILQIRALTPHTPPEHARSLMLSLLRLSPYGPHRELLERGWVRLTRMGFPHLASVLRNHMAQIPGRTRGPNANPIVRLTERRSKLNQIFSGHLSTTAINKVYNEALTSRPAQAISMMERTDFLAMHARGGRVDEALRVFRDMRNEGMQPSEVTWTALLYAYARAWDLEGLWAMYSRFRATKLPHTPVTLAVLMRAYARDGNLPLVLFFARMRRQLALSPAWPGMEEDALVEAAARRGDVVRAIRYHRQALTAHHFPGPETRKAFLRCLDLTSRRPRTGKIGRRQQRWRGMFTSDGRGEQVVDMGRTLREIYMAWESHGLLQSPHTAASFCARFCRSGDIVMANRAFGAVPKPTRQAQTSMLRLYARAKDWAGARWVAGQVMASEPPMVPDIPFFAALTHVAASAWNPRGIRWCLDTSAFILGPDVSQQRALATALWGAGRRGHVAGAVGYWRASLSSLSSGPTPFMIVWLWMAYARANPQHWAGAMSVGRSWEERHRAWWRDDLKGALGPAATEALDEAVNFGVYGELETWAHSPEGRMVLGLREGALGVSPATKLLRSLHARTLRVDVDTSCSYVDVPLTEQDLKRITNPMGPGTRYDNERDWPIMPLPTPLELWRTMLSLKVPLNTNTCNLALTVMARWGSAMGMYEVNSWIRNVGGYPIRRALRQRVDEEQSLGLGIFEP</sequence>
<protein>
    <recommendedName>
        <fullName evidence="9">Pentacotripeptide-repeat region of PRORP domain-containing protein</fullName>
    </recommendedName>
</protein>
<evidence type="ECO:0008006" key="9">
    <source>
        <dbReference type="Google" id="ProtNLM"/>
    </source>
</evidence>
<comment type="subunit">
    <text evidence="4">Binds to mitochondrial small subunit 15S rRNA.</text>
</comment>
<evidence type="ECO:0000256" key="4">
    <source>
        <dbReference type="ARBA" id="ARBA00044511"/>
    </source>
</evidence>
<proteinExistence type="inferred from homology"/>
<evidence type="ECO:0000256" key="6">
    <source>
        <dbReference type="SAM" id="MobiDB-lite"/>
    </source>
</evidence>
<evidence type="ECO:0000256" key="5">
    <source>
        <dbReference type="PROSITE-ProRule" id="PRU00708"/>
    </source>
</evidence>
<dbReference type="InterPro" id="IPR011990">
    <property type="entry name" value="TPR-like_helical_dom_sf"/>
</dbReference>
<feature type="compositionally biased region" description="Polar residues" evidence="6">
    <location>
        <begin position="87"/>
        <end position="96"/>
    </location>
</feature>
<dbReference type="InterPro" id="IPR002885">
    <property type="entry name" value="PPR_rpt"/>
</dbReference>
<organism evidence="7 8">
    <name type="scientific">Piptocephalis cylindrospora</name>
    <dbReference type="NCBI Taxonomy" id="1907219"/>
    <lineage>
        <taxon>Eukaryota</taxon>
        <taxon>Fungi</taxon>
        <taxon>Fungi incertae sedis</taxon>
        <taxon>Zoopagomycota</taxon>
        <taxon>Zoopagomycotina</taxon>
        <taxon>Zoopagomycetes</taxon>
        <taxon>Zoopagales</taxon>
        <taxon>Piptocephalidaceae</taxon>
        <taxon>Piptocephalis</taxon>
    </lineage>
</organism>
<dbReference type="NCBIfam" id="TIGR00756">
    <property type="entry name" value="PPR"/>
    <property type="match status" value="1"/>
</dbReference>
<evidence type="ECO:0000256" key="1">
    <source>
        <dbReference type="ARBA" id="ARBA00006192"/>
    </source>
</evidence>
<dbReference type="EMBL" id="KZ987968">
    <property type="protein sequence ID" value="RKP13666.1"/>
    <property type="molecule type" value="Genomic_DNA"/>
</dbReference>
<accession>A0A4P9Y3Y7</accession>
<evidence type="ECO:0000313" key="8">
    <source>
        <dbReference type="Proteomes" id="UP000267251"/>
    </source>
</evidence>
<evidence type="ECO:0000256" key="2">
    <source>
        <dbReference type="ARBA" id="ARBA00022737"/>
    </source>
</evidence>
<dbReference type="PANTHER" id="PTHR47447:SF23">
    <property type="entry name" value="PENTACOTRIPEPTIDE-REPEAT REGION OF PRORP DOMAIN-CONTAINING PROTEIN"/>
    <property type="match status" value="1"/>
</dbReference>
<dbReference type="PROSITE" id="PS51375">
    <property type="entry name" value="PPR"/>
    <property type="match status" value="1"/>
</dbReference>
<evidence type="ECO:0000256" key="3">
    <source>
        <dbReference type="ARBA" id="ARBA00044493"/>
    </source>
</evidence>
<dbReference type="AlphaFoldDB" id="A0A4P9Y3Y7"/>
<reference evidence="8" key="1">
    <citation type="journal article" date="2018" name="Nat. Microbiol.">
        <title>Leveraging single-cell genomics to expand the fungal tree of life.</title>
        <authorList>
            <person name="Ahrendt S.R."/>
            <person name="Quandt C.A."/>
            <person name="Ciobanu D."/>
            <person name="Clum A."/>
            <person name="Salamov A."/>
            <person name="Andreopoulos B."/>
            <person name="Cheng J.F."/>
            <person name="Woyke T."/>
            <person name="Pelin A."/>
            <person name="Henrissat B."/>
            <person name="Reynolds N.K."/>
            <person name="Benny G.L."/>
            <person name="Smith M.E."/>
            <person name="James T.Y."/>
            <person name="Grigoriev I.V."/>
        </authorList>
    </citation>
    <scope>NUCLEOTIDE SEQUENCE [LARGE SCALE GENOMIC DNA]</scope>
</reference>
<feature type="repeat" description="PPR" evidence="5">
    <location>
        <begin position="268"/>
        <end position="302"/>
    </location>
</feature>
<dbReference type="OrthoDB" id="185373at2759"/>
<dbReference type="Gene3D" id="1.25.40.10">
    <property type="entry name" value="Tetratricopeptide repeat domain"/>
    <property type="match status" value="2"/>
</dbReference>
<keyword evidence="2" id="KW-0677">Repeat</keyword>
<evidence type="ECO:0000313" key="7">
    <source>
        <dbReference type="EMBL" id="RKP13666.1"/>
    </source>
</evidence>
<dbReference type="PANTHER" id="PTHR47447">
    <property type="entry name" value="OS03G0856100 PROTEIN"/>
    <property type="match status" value="1"/>
</dbReference>
<comment type="function">
    <text evidence="3">Regulates mitochondrial small subunit maturation by controlling 15S rRNA 5'-end processing. Localizes to the 5' precursor of the 15S rRNA in a position that is subsequently occupied by mS47 in the mature yeast mtSSU. Uses structure and sequence-specific RNA recognition, binding to a single-stranded region of the precursor and specifically recognizing bases -6 to -1. The exchange of Ccm1 for mS47 is coupled to the irreversible removal of precursor rRNA that is accompanied by conformational changes of the mitoribosomal proteins uS5m and mS26. These conformational changes signal completion of 5'-end rRNA processing through protection of the mature 5'-end of the 15S rRNA and stabilization of mS47. The removal of the 5' precursor together with the dissociation of Ccm1 may be catalyzed by the 5'-3' exoribonuclease Pet127. Involved in the specific removal of group I introns in mitochondrial encoded transcripts.</text>
</comment>
<dbReference type="Proteomes" id="UP000267251">
    <property type="component" value="Unassembled WGS sequence"/>
</dbReference>